<name>A0A8J5CT39_CHIOP</name>
<dbReference type="Proteomes" id="UP000770661">
    <property type="component" value="Unassembled WGS sequence"/>
</dbReference>
<protein>
    <recommendedName>
        <fullName evidence="4">Peptidyl-prolyl cis-trans isomerase</fullName>
    </recommendedName>
</protein>
<feature type="compositionally biased region" description="Low complexity" evidence="1">
    <location>
        <begin position="31"/>
        <end position="45"/>
    </location>
</feature>
<reference evidence="2" key="1">
    <citation type="submission" date="2020-07" db="EMBL/GenBank/DDBJ databases">
        <title>The High-quality genome of the commercially important snow crab, Chionoecetes opilio.</title>
        <authorList>
            <person name="Jeong J.-H."/>
            <person name="Ryu S."/>
        </authorList>
    </citation>
    <scope>NUCLEOTIDE SEQUENCE</scope>
    <source>
        <strain evidence="2">MADBK_172401_WGS</strain>
        <tissue evidence="2">Digestive gland</tissue>
    </source>
</reference>
<sequence length="294" mass="31857">MALDPDQLIADLLNLGLDARGDDDDHHNAEAAGPAQDDAAGPAQDDAARTAEDDAADERIGRPALQAQQLITREPIAMGLVQDGRVFAFKNIENEPHTRYAEISLDAEDRLLVHSLRRRDVPADAFIVEIDELLPLRNHRVAFLELRGPLAEDNGRVFIEVIPETSMAIHFTLMCTGQLGPTYAGSHLVGVFKQNLPGQRVYVGNPGGVTLFELDMRGTTRNIASVGQVCARSIGGRWSAQFGIITRDFHNATEYGAVFGNVTDGMDFVTAAAQRGRAITDIRVVDCGVVLPPP</sequence>
<organism evidence="2 3">
    <name type="scientific">Chionoecetes opilio</name>
    <name type="common">Atlantic snow crab</name>
    <name type="synonym">Cancer opilio</name>
    <dbReference type="NCBI Taxonomy" id="41210"/>
    <lineage>
        <taxon>Eukaryota</taxon>
        <taxon>Metazoa</taxon>
        <taxon>Ecdysozoa</taxon>
        <taxon>Arthropoda</taxon>
        <taxon>Crustacea</taxon>
        <taxon>Multicrustacea</taxon>
        <taxon>Malacostraca</taxon>
        <taxon>Eumalacostraca</taxon>
        <taxon>Eucarida</taxon>
        <taxon>Decapoda</taxon>
        <taxon>Pleocyemata</taxon>
        <taxon>Brachyura</taxon>
        <taxon>Eubrachyura</taxon>
        <taxon>Majoidea</taxon>
        <taxon>Majidae</taxon>
        <taxon>Chionoecetes</taxon>
    </lineage>
</organism>
<keyword evidence="3" id="KW-1185">Reference proteome</keyword>
<comment type="caution">
    <text evidence="2">The sequence shown here is derived from an EMBL/GenBank/DDBJ whole genome shotgun (WGS) entry which is preliminary data.</text>
</comment>
<dbReference type="InterPro" id="IPR029000">
    <property type="entry name" value="Cyclophilin-like_dom_sf"/>
</dbReference>
<dbReference type="AlphaFoldDB" id="A0A8J5CT39"/>
<evidence type="ECO:0008006" key="4">
    <source>
        <dbReference type="Google" id="ProtNLM"/>
    </source>
</evidence>
<evidence type="ECO:0000256" key="1">
    <source>
        <dbReference type="SAM" id="MobiDB-lite"/>
    </source>
</evidence>
<feature type="compositionally biased region" description="Basic and acidic residues" evidence="1">
    <location>
        <begin position="19"/>
        <end position="29"/>
    </location>
</feature>
<dbReference type="SUPFAM" id="SSF50891">
    <property type="entry name" value="Cyclophilin-like"/>
    <property type="match status" value="1"/>
</dbReference>
<gene>
    <name evidence="2" type="ORF">GWK47_050000</name>
</gene>
<feature type="region of interest" description="Disordered" evidence="1">
    <location>
        <begin position="17"/>
        <end position="61"/>
    </location>
</feature>
<dbReference type="EMBL" id="JACEEZ010014146">
    <property type="protein sequence ID" value="KAG0719686.1"/>
    <property type="molecule type" value="Genomic_DNA"/>
</dbReference>
<feature type="compositionally biased region" description="Basic and acidic residues" evidence="1">
    <location>
        <begin position="46"/>
        <end position="61"/>
    </location>
</feature>
<evidence type="ECO:0000313" key="3">
    <source>
        <dbReference type="Proteomes" id="UP000770661"/>
    </source>
</evidence>
<proteinExistence type="predicted"/>
<accession>A0A8J5CT39</accession>
<dbReference type="OrthoDB" id="6333006at2759"/>
<evidence type="ECO:0000313" key="2">
    <source>
        <dbReference type="EMBL" id="KAG0719686.1"/>
    </source>
</evidence>